<dbReference type="AlphaFoldDB" id="A0A371HNN6"/>
<dbReference type="STRING" id="157652.A0A371HNN6"/>
<organism evidence="2 3">
    <name type="scientific">Mucuna pruriens</name>
    <name type="common">Velvet bean</name>
    <name type="synonym">Dolichos pruriens</name>
    <dbReference type="NCBI Taxonomy" id="157652"/>
    <lineage>
        <taxon>Eukaryota</taxon>
        <taxon>Viridiplantae</taxon>
        <taxon>Streptophyta</taxon>
        <taxon>Embryophyta</taxon>
        <taxon>Tracheophyta</taxon>
        <taxon>Spermatophyta</taxon>
        <taxon>Magnoliopsida</taxon>
        <taxon>eudicotyledons</taxon>
        <taxon>Gunneridae</taxon>
        <taxon>Pentapetalae</taxon>
        <taxon>rosids</taxon>
        <taxon>fabids</taxon>
        <taxon>Fabales</taxon>
        <taxon>Fabaceae</taxon>
        <taxon>Papilionoideae</taxon>
        <taxon>50 kb inversion clade</taxon>
        <taxon>NPAAA clade</taxon>
        <taxon>indigoferoid/millettioid clade</taxon>
        <taxon>Phaseoleae</taxon>
        <taxon>Mucuna</taxon>
    </lineage>
</organism>
<feature type="domain" description="Reverse transcriptase Ty1/copia-type" evidence="1">
    <location>
        <begin position="378"/>
        <end position="482"/>
    </location>
</feature>
<dbReference type="OrthoDB" id="1706811at2759"/>
<protein>
    <recommendedName>
        <fullName evidence="1">Reverse transcriptase Ty1/copia-type domain-containing protein</fullName>
    </recommendedName>
</protein>
<evidence type="ECO:0000313" key="2">
    <source>
        <dbReference type="EMBL" id="RDY04294.1"/>
    </source>
</evidence>
<dbReference type="InterPro" id="IPR013103">
    <property type="entry name" value="RVT_2"/>
</dbReference>
<reference evidence="2" key="1">
    <citation type="submission" date="2018-05" db="EMBL/GenBank/DDBJ databases">
        <title>Draft genome of Mucuna pruriens seed.</title>
        <authorList>
            <person name="Nnadi N.E."/>
            <person name="Vos R."/>
            <person name="Hasami M.H."/>
            <person name="Devisetty U.K."/>
            <person name="Aguiy J.C."/>
        </authorList>
    </citation>
    <scope>NUCLEOTIDE SEQUENCE [LARGE SCALE GENOMIC DNA]</scope>
    <source>
        <strain evidence="2">JCA_2017</strain>
    </source>
</reference>
<evidence type="ECO:0000259" key="1">
    <source>
        <dbReference type="Pfam" id="PF07727"/>
    </source>
</evidence>
<comment type="caution">
    <text evidence="2">The sequence shown here is derived from an EMBL/GenBank/DDBJ whole genome shotgun (WGS) entry which is preliminary data.</text>
</comment>
<name>A0A371HNN6_MUCPR</name>
<gene>
    <name evidence="2" type="ORF">CR513_12013</name>
</gene>
<feature type="non-terminal residue" evidence="2">
    <location>
        <position position="1"/>
    </location>
</feature>
<dbReference type="Pfam" id="PF07727">
    <property type="entry name" value="RVT_2"/>
    <property type="match status" value="1"/>
</dbReference>
<evidence type="ECO:0000313" key="3">
    <source>
        <dbReference type="Proteomes" id="UP000257109"/>
    </source>
</evidence>
<dbReference type="Proteomes" id="UP000257109">
    <property type="component" value="Unassembled WGS sequence"/>
</dbReference>
<accession>A0A371HNN6</accession>
<sequence length="486" mass="55691">MPNNAQFLTNIKKYFGNCKIHTTNGNQFPITITGDISSSLTNVFVSPDLMSNLVSIGQLVKNDFEYNFHNLADQHLGKIIAKGPKVERLFPIYFLLSPSLTLPLVSYNYAIVDYQVWHKRLGHPNSNVLHDMLKFGFVGNKHTPSLNAINFDCIPVSLAKVKFYLFQHMAPIICHANYKYFSFHLGLLLHSKDESHVSSRFWCEALSTAIHLINRLPSSSLRNVSPFTHHPITLRIFGCVMSIFLHKNVPSLMHNLLNVLFLEILLIKRAVYVMILTFVRFKSLVMLSSKKIYIFLQHNMTLFVLQFLFCHCFLTFSAEPPSSKPLLTYKRQSVATQNQPLEFHGAPKIIPWLKVHKFLNNNNVIYSYSFLKRSHNENQTWDIVSFPPSIKPLGSKFVFSIKLHLDGSIDHYKARLVVLGNKKEYGLNYDETFALIAKMTTVHTILALAASRSWSIHQMDAKNTFLHGDPKEEVYIKLPNGIHTFP</sequence>
<proteinExistence type="predicted"/>
<dbReference type="EMBL" id="QJKJ01002106">
    <property type="protein sequence ID" value="RDY04294.1"/>
    <property type="molecule type" value="Genomic_DNA"/>
</dbReference>
<keyword evidence="3" id="KW-1185">Reference proteome</keyword>